<comment type="caution">
    <text evidence="1">The sequence shown here is derived from an EMBL/GenBank/DDBJ whole genome shotgun (WGS) entry which is preliminary data.</text>
</comment>
<gene>
    <name evidence="1" type="ORF">HU230_19075</name>
</gene>
<accession>A0A973WMS2</accession>
<name>A0A973WMS2_9BRAD</name>
<proteinExistence type="predicted"/>
<sequence>MAISDTLTPYKPQEFPQLPGSEQRYMTAELQRVSASLAAAIAVIKQMDAKQVSHGW</sequence>
<dbReference type="AlphaFoldDB" id="A0A973WMS2"/>
<dbReference type="RefSeq" id="WP_176531425.1">
    <property type="nucleotide sequence ID" value="NZ_CP088022.1"/>
</dbReference>
<evidence type="ECO:0000313" key="1">
    <source>
        <dbReference type="EMBL" id="NVL07808.1"/>
    </source>
</evidence>
<reference evidence="1" key="1">
    <citation type="submission" date="2020-06" db="EMBL/GenBank/DDBJ databases">
        <title>Whole Genome Sequence of Bradyrhizobium sp. Strain 66S1MB.</title>
        <authorList>
            <person name="Bromfield E."/>
            <person name="Cloutier S."/>
        </authorList>
    </citation>
    <scope>NUCLEOTIDE SEQUENCE</scope>
    <source>
        <strain evidence="1">66S1MB</strain>
    </source>
</reference>
<dbReference type="EMBL" id="JABWSX010000001">
    <property type="protein sequence ID" value="NVL07808.1"/>
    <property type="molecule type" value="Genomic_DNA"/>
</dbReference>
<organism evidence="1">
    <name type="scientific">Bradyrhizobium quebecense</name>
    <dbReference type="NCBI Taxonomy" id="2748629"/>
    <lineage>
        <taxon>Bacteria</taxon>
        <taxon>Pseudomonadati</taxon>
        <taxon>Pseudomonadota</taxon>
        <taxon>Alphaproteobacteria</taxon>
        <taxon>Hyphomicrobiales</taxon>
        <taxon>Nitrobacteraceae</taxon>
        <taxon>Bradyrhizobium</taxon>
    </lineage>
</organism>
<protein>
    <submittedName>
        <fullName evidence="1">Uncharacterized protein</fullName>
    </submittedName>
</protein>